<keyword evidence="3 4" id="KW-0170">Cobalt</keyword>
<comment type="similarity">
    <text evidence="4">Belongs to the IolE/MocC family.</text>
</comment>
<dbReference type="Gene3D" id="3.20.20.150">
    <property type="entry name" value="Divalent-metal-dependent TIM barrel enzymes"/>
    <property type="match status" value="1"/>
</dbReference>
<dbReference type="InterPro" id="IPR036237">
    <property type="entry name" value="Xyl_isomerase-like_sf"/>
</dbReference>
<feature type="domain" description="Xylose isomerase-like TIM barrel" evidence="5">
    <location>
        <begin position="38"/>
        <end position="291"/>
    </location>
</feature>
<reference evidence="6 7" key="1">
    <citation type="submission" date="2019-03" db="EMBL/GenBank/DDBJ databases">
        <title>Genomic Encyclopedia of Type Strains, Phase IV (KMG-IV): sequencing the most valuable type-strain genomes for metagenomic binning, comparative biology and taxonomic classification.</title>
        <authorList>
            <person name="Goeker M."/>
        </authorList>
    </citation>
    <scope>NUCLEOTIDE SEQUENCE [LARGE SCALE GENOMIC DNA]</scope>
    <source>
        <strain evidence="6 7">DSM 24455</strain>
    </source>
</reference>
<dbReference type="PANTHER" id="PTHR12110">
    <property type="entry name" value="HYDROXYPYRUVATE ISOMERASE"/>
    <property type="match status" value="1"/>
</dbReference>
<dbReference type="UniPathway" id="UPA00076">
    <property type="reaction ID" value="UER00144"/>
</dbReference>
<dbReference type="InterPro" id="IPR050312">
    <property type="entry name" value="IolE/XylAMocC-like"/>
</dbReference>
<dbReference type="OrthoDB" id="9779184at2"/>
<evidence type="ECO:0000259" key="5">
    <source>
        <dbReference type="Pfam" id="PF01261"/>
    </source>
</evidence>
<dbReference type="InterPro" id="IPR030823">
    <property type="entry name" value="IolE/MocC"/>
</dbReference>
<evidence type="ECO:0000256" key="1">
    <source>
        <dbReference type="ARBA" id="ARBA00023211"/>
    </source>
</evidence>
<comment type="pathway">
    <text evidence="4">Polyol metabolism; myo-inositol degradation into acetyl-CoA; acetyl-CoA from myo-inositol: step 2/7.</text>
</comment>
<dbReference type="GO" id="GO:0050114">
    <property type="term" value="F:myo-inosose-2 dehydratase activity"/>
    <property type="evidence" value="ECO:0007669"/>
    <property type="project" value="UniProtKB-UniRule"/>
</dbReference>
<dbReference type="AlphaFoldDB" id="A0A4R7KLY8"/>
<gene>
    <name evidence="4" type="primary">iolE</name>
    <name evidence="6" type="ORF">EDD71_11337</name>
</gene>
<comment type="caution">
    <text evidence="6">The sequence shown here is derived from an EMBL/GenBank/DDBJ whole genome shotgun (WGS) entry which is preliminary data.</text>
</comment>
<dbReference type="EMBL" id="SOAZ01000013">
    <property type="protein sequence ID" value="TDT56494.1"/>
    <property type="molecule type" value="Genomic_DNA"/>
</dbReference>
<evidence type="ECO:0000313" key="7">
    <source>
        <dbReference type="Proteomes" id="UP000295325"/>
    </source>
</evidence>
<dbReference type="Proteomes" id="UP000295325">
    <property type="component" value="Unassembled WGS sequence"/>
</dbReference>
<dbReference type="EC" id="4.2.1.44" evidence="4"/>
<evidence type="ECO:0000256" key="2">
    <source>
        <dbReference type="ARBA" id="ARBA00023239"/>
    </source>
</evidence>
<evidence type="ECO:0000256" key="4">
    <source>
        <dbReference type="HAMAP-Rule" id="MF_01672"/>
    </source>
</evidence>
<name>A0A4R7KLY8_9CLOT</name>
<comment type="function">
    <text evidence="4">Catalyzes the dehydration of inosose (2-keto-myo-inositol, 2KMI or 2,4,6/3,5-pentahydroxycyclohexanone) to 3D-(3,5/4)-trihydroxycyclohexane-1,2-dione (D-2,3-diketo-4-deoxy-epi-inositol).</text>
</comment>
<keyword evidence="7" id="KW-1185">Reference proteome</keyword>
<dbReference type="GO" id="GO:0019310">
    <property type="term" value="P:inositol catabolic process"/>
    <property type="evidence" value="ECO:0007669"/>
    <property type="project" value="UniProtKB-UniRule"/>
</dbReference>
<dbReference type="Pfam" id="PF01261">
    <property type="entry name" value="AP_endonuc_2"/>
    <property type="match status" value="1"/>
</dbReference>
<dbReference type="GO" id="GO:0030145">
    <property type="term" value="F:manganese ion binding"/>
    <property type="evidence" value="ECO:0007669"/>
    <property type="project" value="UniProtKB-UniRule"/>
</dbReference>
<protein>
    <recommendedName>
        <fullName evidence="4">Inosose dehydratase</fullName>
        <ecNumber evidence="4">4.2.1.44</ecNumber>
    </recommendedName>
    <alternativeName>
        <fullName evidence="4">2-keto-myo-inositol dehydratase</fullName>
        <shortName evidence="4">2KMI dehydratase</shortName>
    </alternativeName>
</protein>
<dbReference type="RefSeq" id="WP_133628384.1">
    <property type="nucleotide sequence ID" value="NZ_SOAZ01000013.1"/>
</dbReference>
<organism evidence="6 7">
    <name type="scientific">Fonticella tunisiensis</name>
    <dbReference type="NCBI Taxonomy" id="1096341"/>
    <lineage>
        <taxon>Bacteria</taxon>
        <taxon>Bacillati</taxon>
        <taxon>Bacillota</taxon>
        <taxon>Clostridia</taxon>
        <taxon>Eubacteriales</taxon>
        <taxon>Clostridiaceae</taxon>
        <taxon>Fonticella</taxon>
    </lineage>
</organism>
<comment type="cofactor">
    <cofactor evidence="4">
        <name>glutathione</name>
        <dbReference type="ChEBI" id="CHEBI:57925"/>
    </cofactor>
</comment>
<dbReference type="PANTHER" id="PTHR12110:SF41">
    <property type="entry name" value="INOSOSE DEHYDRATASE"/>
    <property type="match status" value="1"/>
</dbReference>
<keyword evidence="2 4" id="KW-0456">Lyase</keyword>
<dbReference type="HAMAP" id="MF_01672">
    <property type="entry name" value="IolE"/>
    <property type="match status" value="1"/>
</dbReference>
<dbReference type="SUPFAM" id="SSF51658">
    <property type="entry name" value="Xylose isomerase-like"/>
    <property type="match status" value="1"/>
</dbReference>
<dbReference type="InterPro" id="IPR023952">
    <property type="entry name" value="IolE"/>
</dbReference>
<evidence type="ECO:0000313" key="6">
    <source>
        <dbReference type="EMBL" id="TDT56494.1"/>
    </source>
</evidence>
<comment type="catalytic activity">
    <reaction evidence="4">
        <text>scyllo-inosose = 3D-3,5/4-trihydroxycyclohexane-1,2-dione + H2O</text>
        <dbReference type="Rhea" id="RHEA:14065"/>
        <dbReference type="ChEBI" id="CHEBI:15377"/>
        <dbReference type="ChEBI" id="CHEBI:17811"/>
        <dbReference type="ChEBI" id="CHEBI:28446"/>
        <dbReference type="EC" id="4.2.1.44"/>
    </reaction>
</comment>
<accession>A0A4R7KLY8</accession>
<dbReference type="NCBIfam" id="TIGR04379">
    <property type="entry name" value="myo_inos_iolE"/>
    <property type="match status" value="1"/>
</dbReference>
<keyword evidence="1 4" id="KW-0464">Manganese</keyword>
<comment type="cofactor">
    <cofactor evidence="4">
        <name>Co(2+)</name>
        <dbReference type="ChEBI" id="CHEBI:48828"/>
    </cofactor>
    <cofactor evidence="4">
        <name>Mn(2+)</name>
        <dbReference type="ChEBI" id="CHEBI:29035"/>
    </cofactor>
</comment>
<evidence type="ECO:0000256" key="3">
    <source>
        <dbReference type="ARBA" id="ARBA00023285"/>
    </source>
</evidence>
<proteinExistence type="inferred from homology"/>
<dbReference type="InterPro" id="IPR013022">
    <property type="entry name" value="Xyl_isomerase-like_TIM-brl"/>
</dbReference>
<sequence>MFKKDAVKLGIAPIAWTNDDMPELGGENTFEQCISEMALAGFTGSEVGNKYPRDTKVLKKALELRNLQIASAWFSAFLTTKPLEETVNEFIKHRDFLYEMGAKVIVVSEQGHSIQGKMDLPIFDAKPVFTTEEWEKLARGLEKLGRLASEKEMKIVYHHHMGTGVQTTEEIDRLMEMTDPDLVYLLFDTGHLTFSGENPEKILRKYVNRIKHVHLKDVRKDVFERVKKEKMSFLNAVKEGVFTVPGDGMIDFEPLFKILDENNYEGWFIVEAEQDPAKANPLEYAIKARKYINEKTGL</sequence>